<accession>A0A9D9HSH0</accession>
<comment type="similarity">
    <text evidence="7">Belongs to the MurCDEF family.</text>
</comment>
<dbReference type="InterPro" id="IPR005762">
    <property type="entry name" value="MurD"/>
</dbReference>
<dbReference type="PANTHER" id="PTHR43692:SF1">
    <property type="entry name" value="UDP-N-ACETYLMURAMOYLALANINE--D-GLUTAMATE LIGASE"/>
    <property type="match status" value="1"/>
</dbReference>
<keyword evidence="6 7" id="KW-0067">ATP-binding</keyword>
<feature type="binding site" evidence="7">
    <location>
        <begin position="109"/>
        <end position="115"/>
    </location>
    <ligand>
        <name>ATP</name>
        <dbReference type="ChEBI" id="CHEBI:30616"/>
    </ligand>
</feature>
<evidence type="ECO:0000259" key="10">
    <source>
        <dbReference type="Pfam" id="PF08245"/>
    </source>
</evidence>
<gene>
    <name evidence="7 11" type="primary">murD</name>
    <name evidence="11" type="ORF">IAA73_01795</name>
</gene>
<evidence type="ECO:0000256" key="2">
    <source>
        <dbReference type="ARBA" id="ARBA00004752"/>
    </source>
</evidence>
<evidence type="ECO:0000256" key="8">
    <source>
        <dbReference type="RuleBase" id="RU003664"/>
    </source>
</evidence>
<evidence type="ECO:0000259" key="9">
    <source>
        <dbReference type="Pfam" id="PF02875"/>
    </source>
</evidence>
<keyword evidence="7 8" id="KW-0133">Cell shape</keyword>
<dbReference type="Pfam" id="PF21377">
    <property type="entry name" value="MurD_N"/>
    <property type="match status" value="1"/>
</dbReference>
<keyword evidence="7 8" id="KW-0132">Cell division</keyword>
<organism evidence="11 12">
    <name type="scientific">Candidatus Gallipaludibacter merdavium</name>
    <dbReference type="NCBI Taxonomy" id="2840839"/>
    <lineage>
        <taxon>Bacteria</taxon>
        <taxon>Pseudomonadati</taxon>
        <taxon>Bacteroidota</taxon>
        <taxon>Bacteroidia</taxon>
        <taxon>Bacteroidales</taxon>
        <taxon>Candidatus Gallipaludibacter</taxon>
    </lineage>
</organism>
<dbReference type="InterPro" id="IPR036615">
    <property type="entry name" value="Mur_ligase_C_dom_sf"/>
</dbReference>
<evidence type="ECO:0000313" key="12">
    <source>
        <dbReference type="Proteomes" id="UP000823641"/>
    </source>
</evidence>
<comment type="catalytic activity">
    <reaction evidence="7 8">
        <text>UDP-N-acetyl-alpha-D-muramoyl-L-alanine + D-glutamate + ATP = UDP-N-acetyl-alpha-D-muramoyl-L-alanyl-D-glutamate + ADP + phosphate + H(+)</text>
        <dbReference type="Rhea" id="RHEA:16429"/>
        <dbReference type="ChEBI" id="CHEBI:15378"/>
        <dbReference type="ChEBI" id="CHEBI:29986"/>
        <dbReference type="ChEBI" id="CHEBI:30616"/>
        <dbReference type="ChEBI" id="CHEBI:43474"/>
        <dbReference type="ChEBI" id="CHEBI:83898"/>
        <dbReference type="ChEBI" id="CHEBI:83900"/>
        <dbReference type="ChEBI" id="CHEBI:456216"/>
        <dbReference type="EC" id="6.3.2.9"/>
    </reaction>
</comment>
<dbReference type="Pfam" id="PF08245">
    <property type="entry name" value="Mur_ligase_M"/>
    <property type="match status" value="1"/>
</dbReference>
<dbReference type="GO" id="GO:0005737">
    <property type="term" value="C:cytoplasm"/>
    <property type="evidence" value="ECO:0007669"/>
    <property type="project" value="UniProtKB-SubCell"/>
</dbReference>
<dbReference type="Pfam" id="PF02875">
    <property type="entry name" value="Mur_ligase_C"/>
    <property type="match status" value="1"/>
</dbReference>
<sequence length="446" mass="49757">MKRMVVLGAGESGTGAAILAKEKGYQVFVSDRGQIKEPYKAMLNQHGIEWEEGQHTMERILAADEVVKSPGIPEKAPVIQKLEARQIPIISEIEFASRYTHAKMICITGSNGKTTTTSLVFDILKRAGLNVALAGNIGRSLALQVAYEQHDYYVIELSSFQLDNMYQFKADVAILLNITPDHLDRYNYEFQNYVNAKFRITQNQTVNDAFIYWAGDPVIAAQLKKLHPKATRYPFGDENDGHNIAYIESQQLTFGGISDYTPLSIPTEELALKGKHNSYNSMAAGIAAEILHVKKDNIRESLCGFPGVEHRLEYVATVRNVRFINDSKATNVNSCWYALESMTAPTVLILGGTDKGNDYSEIDELVRKKVKGLVFLGVDNAKLHAHFDSFGLPIADTNTITDAVKRSYEMAQEGDTVLLSPCCASFDLFKNYEERGRMFKDCVRAL</sequence>
<name>A0A9D9HSH0_9BACT</name>
<comment type="caution">
    <text evidence="11">The sequence shown here is derived from an EMBL/GenBank/DDBJ whole genome shotgun (WGS) entry which is preliminary data.</text>
</comment>
<keyword evidence="7 8" id="KW-0131">Cell cycle</keyword>
<keyword evidence="7 8" id="KW-0961">Cell wall biogenesis/degradation</keyword>
<dbReference type="GO" id="GO:0009252">
    <property type="term" value="P:peptidoglycan biosynthetic process"/>
    <property type="evidence" value="ECO:0007669"/>
    <property type="project" value="UniProtKB-UniRule"/>
</dbReference>
<dbReference type="SUPFAM" id="SSF51984">
    <property type="entry name" value="MurCD N-terminal domain"/>
    <property type="match status" value="1"/>
</dbReference>
<dbReference type="GO" id="GO:0005524">
    <property type="term" value="F:ATP binding"/>
    <property type="evidence" value="ECO:0007669"/>
    <property type="project" value="UniProtKB-UniRule"/>
</dbReference>
<feature type="domain" description="Mur ligase central" evidence="10">
    <location>
        <begin position="107"/>
        <end position="287"/>
    </location>
</feature>
<dbReference type="Gene3D" id="3.40.50.720">
    <property type="entry name" value="NAD(P)-binding Rossmann-like Domain"/>
    <property type="match status" value="1"/>
</dbReference>
<reference evidence="11" key="1">
    <citation type="submission" date="2020-10" db="EMBL/GenBank/DDBJ databases">
        <authorList>
            <person name="Gilroy R."/>
        </authorList>
    </citation>
    <scope>NUCLEOTIDE SEQUENCE</scope>
    <source>
        <strain evidence="11">G3-3990</strain>
    </source>
</reference>
<evidence type="ECO:0000256" key="3">
    <source>
        <dbReference type="ARBA" id="ARBA00022490"/>
    </source>
</evidence>
<keyword evidence="7 8" id="KW-0573">Peptidoglycan synthesis</keyword>
<dbReference type="HAMAP" id="MF_00639">
    <property type="entry name" value="MurD"/>
    <property type="match status" value="1"/>
</dbReference>
<dbReference type="Gene3D" id="3.90.190.20">
    <property type="entry name" value="Mur ligase, C-terminal domain"/>
    <property type="match status" value="1"/>
</dbReference>
<dbReference type="GO" id="GO:0051301">
    <property type="term" value="P:cell division"/>
    <property type="evidence" value="ECO:0007669"/>
    <property type="project" value="UniProtKB-KW"/>
</dbReference>
<dbReference type="EMBL" id="JADIMG010000017">
    <property type="protein sequence ID" value="MBO8459056.1"/>
    <property type="molecule type" value="Genomic_DNA"/>
</dbReference>
<dbReference type="AlphaFoldDB" id="A0A9D9HSH0"/>
<dbReference type="Proteomes" id="UP000823641">
    <property type="component" value="Unassembled WGS sequence"/>
</dbReference>
<dbReference type="NCBIfam" id="TIGR01087">
    <property type="entry name" value="murD"/>
    <property type="match status" value="1"/>
</dbReference>
<evidence type="ECO:0000256" key="5">
    <source>
        <dbReference type="ARBA" id="ARBA00022741"/>
    </source>
</evidence>
<evidence type="ECO:0000256" key="4">
    <source>
        <dbReference type="ARBA" id="ARBA00022598"/>
    </source>
</evidence>
<keyword evidence="5 7" id="KW-0547">Nucleotide-binding</keyword>
<dbReference type="GO" id="GO:0008764">
    <property type="term" value="F:UDP-N-acetylmuramoylalanine-D-glutamate ligase activity"/>
    <property type="evidence" value="ECO:0007669"/>
    <property type="project" value="UniProtKB-UniRule"/>
</dbReference>
<comment type="pathway">
    <text evidence="2 7 8">Cell wall biogenesis; peptidoglycan biosynthesis.</text>
</comment>
<dbReference type="InterPro" id="IPR004101">
    <property type="entry name" value="Mur_ligase_C"/>
</dbReference>
<evidence type="ECO:0000313" key="11">
    <source>
        <dbReference type="EMBL" id="MBO8459056.1"/>
    </source>
</evidence>
<dbReference type="SUPFAM" id="SSF53244">
    <property type="entry name" value="MurD-like peptide ligases, peptide-binding domain"/>
    <property type="match status" value="1"/>
</dbReference>
<evidence type="ECO:0000256" key="1">
    <source>
        <dbReference type="ARBA" id="ARBA00004496"/>
    </source>
</evidence>
<protein>
    <recommendedName>
        <fullName evidence="7 8">UDP-N-acetylmuramoylalanine--D-glutamate ligase</fullName>
        <ecNumber evidence="7 8">6.3.2.9</ecNumber>
    </recommendedName>
    <alternativeName>
        <fullName evidence="7">D-glutamic acid-adding enzyme</fullName>
    </alternativeName>
    <alternativeName>
        <fullName evidence="7">UDP-N-acetylmuramoyl-L-alanyl-D-glutamate synthetase</fullName>
    </alternativeName>
</protein>
<dbReference type="Gene3D" id="3.40.1190.10">
    <property type="entry name" value="Mur-like, catalytic domain"/>
    <property type="match status" value="1"/>
</dbReference>
<dbReference type="GO" id="GO:0008360">
    <property type="term" value="P:regulation of cell shape"/>
    <property type="evidence" value="ECO:0007669"/>
    <property type="project" value="UniProtKB-KW"/>
</dbReference>
<dbReference type="InterPro" id="IPR013221">
    <property type="entry name" value="Mur_ligase_cen"/>
</dbReference>
<dbReference type="SUPFAM" id="SSF53623">
    <property type="entry name" value="MurD-like peptide ligases, catalytic domain"/>
    <property type="match status" value="1"/>
</dbReference>
<keyword evidence="3 7" id="KW-0963">Cytoplasm</keyword>
<reference evidence="11" key="2">
    <citation type="journal article" date="2021" name="PeerJ">
        <title>Extensive microbial diversity within the chicken gut microbiome revealed by metagenomics and culture.</title>
        <authorList>
            <person name="Gilroy R."/>
            <person name="Ravi A."/>
            <person name="Getino M."/>
            <person name="Pursley I."/>
            <person name="Horton D.L."/>
            <person name="Alikhan N.F."/>
            <person name="Baker D."/>
            <person name="Gharbi K."/>
            <person name="Hall N."/>
            <person name="Watson M."/>
            <person name="Adriaenssens E.M."/>
            <person name="Foster-Nyarko E."/>
            <person name="Jarju S."/>
            <person name="Secka A."/>
            <person name="Antonio M."/>
            <person name="Oren A."/>
            <person name="Chaudhuri R.R."/>
            <person name="La Ragione R."/>
            <person name="Hildebrand F."/>
            <person name="Pallen M.J."/>
        </authorList>
    </citation>
    <scope>NUCLEOTIDE SEQUENCE</scope>
    <source>
        <strain evidence="11">G3-3990</strain>
    </source>
</reference>
<evidence type="ECO:0000256" key="7">
    <source>
        <dbReference type="HAMAP-Rule" id="MF_00639"/>
    </source>
</evidence>
<dbReference type="PANTHER" id="PTHR43692">
    <property type="entry name" value="UDP-N-ACETYLMURAMOYLALANINE--D-GLUTAMATE LIGASE"/>
    <property type="match status" value="1"/>
</dbReference>
<comment type="function">
    <text evidence="7 8">Cell wall formation. Catalyzes the addition of glutamate to the nucleotide precursor UDP-N-acetylmuramoyl-L-alanine (UMA).</text>
</comment>
<keyword evidence="4 7" id="KW-0436">Ligase</keyword>
<evidence type="ECO:0000256" key="6">
    <source>
        <dbReference type="ARBA" id="ARBA00022840"/>
    </source>
</evidence>
<dbReference type="InterPro" id="IPR036565">
    <property type="entry name" value="Mur-like_cat_sf"/>
</dbReference>
<feature type="domain" description="Mur ligase C-terminal" evidence="9">
    <location>
        <begin position="310"/>
        <end position="422"/>
    </location>
</feature>
<comment type="subcellular location">
    <subcellularLocation>
        <location evidence="1 7 8">Cytoplasm</location>
    </subcellularLocation>
</comment>
<dbReference type="GO" id="GO:0071555">
    <property type="term" value="P:cell wall organization"/>
    <property type="evidence" value="ECO:0007669"/>
    <property type="project" value="UniProtKB-KW"/>
</dbReference>
<proteinExistence type="inferred from homology"/>
<dbReference type="EC" id="6.3.2.9" evidence="7 8"/>